<dbReference type="InterPro" id="IPR008201">
    <property type="entry name" value="HepT-like"/>
</dbReference>
<keyword evidence="5" id="KW-0378">Hydrolase</keyword>
<keyword evidence="4" id="KW-0547">Nucleotide-binding</keyword>
<sequence>MARSVKARVDDMRDAITGIRETLNGVDFETYCGSWLLQRATERGLEIISEASRSLPADWKAANPHIPWPHIAAIGNVLRHEYQRTEPLIIWNIVQDALSDLEDALRQFE</sequence>
<keyword evidence="2" id="KW-1277">Toxin-antitoxin system</keyword>
<dbReference type="EMBL" id="JAQQKX010000009">
    <property type="protein sequence ID" value="MDC7684071.1"/>
    <property type="molecule type" value="Genomic_DNA"/>
</dbReference>
<keyword evidence="1" id="KW-0597">Phosphoprotein</keyword>
<gene>
    <name evidence="6" type="ORF">PQU92_12345</name>
</gene>
<dbReference type="InterPro" id="IPR051813">
    <property type="entry name" value="HepT_RNase_toxin"/>
</dbReference>
<evidence type="ECO:0000256" key="2">
    <source>
        <dbReference type="ARBA" id="ARBA00022649"/>
    </source>
</evidence>
<keyword evidence="3" id="KW-0540">Nuclease</keyword>
<protein>
    <submittedName>
        <fullName evidence="6">DUF86 domain-containing protein</fullName>
    </submittedName>
</protein>
<keyword evidence="7" id="KW-1185">Reference proteome</keyword>
<dbReference type="PANTHER" id="PTHR34139:SF1">
    <property type="entry name" value="RNASE MJ1380-RELATED"/>
    <property type="match status" value="1"/>
</dbReference>
<dbReference type="Pfam" id="PF01934">
    <property type="entry name" value="HepT-like"/>
    <property type="match status" value="1"/>
</dbReference>
<proteinExistence type="predicted"/>
<comment type="caution">
    <text evidence="6">The sequence shown here is derived from an EMBL/GenBank/DDBJ whole genome shotgun (WGS) entry which is preliminary data.</text>
</comment>
<accession>A0ABT5HVF9</accession>
<evidence type="ECO:0000313" key="6">
    <source>
        <dbReference type="EMBL" id="MDC7684071.1"/>
    </source>
</evidence>
<name>A0ABT5HVF9_9CAUL</name>
<evidence type="ECO:0000313" key="7">
    <source>
        <dbReference type="Proteomes" id="UP001214854"/>
    </source>
</evidence>
<organism evidence="6 7">
    <name type="scientific">Asticcacaulis aquaticus</name>
    <dbReference type="NCBI Taxonomy" id="2984212"/>
    <lineage>
        <taxon>Bacteria</taxon>
        <taxon>Pseudomonadati</taxon>
        <taxon>Pseudomonadota</taxon>
        <taxon>Alphaproteobacteria</taxon>
        <taxon>Caulobacterales</taxon>
        <taxon>Caulobacteraceae</taxon>
        <taxon>Asticcacaulis</taxon>
    </lineage>
</organism>
<dbReference type="RefSeq" id="WP_272748522.1">
    <property type="nucleotide sequence ID" value="NZ_JAQQKX010000009.1"/>
</dbReference>
<evidence type="ECO:0000256" key="1">
    <source>
        <dbReference type="ARBA" id="ARBA00022553"/>
    </source>
</evidence>
<evidence type="ECO:0000256" key="5">
    <source>
        <dbReference type="ARBA" id="ARBA00022801"/>
    </source>
</evidence>
<reference evidence="6 7" key="1">
    <citation type="submission" date="2023-01" db="EMBL/GenBank/DDBJ databases">
        <title>Novel species of the genus Asticcacaulis isolated from rivers.</title>
        <authorList>
            <person name="Lu H."/>
        </authorList>
    </citation>
    <scope>NUCLEOTIDE SEQUENCE [LARGE SCALE GENOMIC DNA]</scope>
    <source>
        <strain evidence="6 7">BYS171W</strain>
    </source>
</reference>
<evidence type="ECO:0000256" key="4">
    <source>
        <dbReference type="ARBA" id="ARBA00022741"/>
    </source>
</evidence>
<dbReference type="Proteomes" id="UP001214854">
    <property type="component" value="Unassembled WGS sequence"/>
</dbReference>
<evidence type="ECO:0000256" key="3">
    <source>
        <dbReference type="ARBA" id="ARBA00022722"/>
    </source>
</evidence>
<dbReference type="PANTHER" id="PTHR34139">
    <property type="entry name" value="UPF0331 PROTEIN MJ0127"/>
    <property type="match status" value="1"/>
</dbReference>